<feature type="region of interest" description="Disordered" evidence="2">
    <location>
        <begin position="152"/>
        <end position="327"/>
    </location>
</feature>
<feature type="compositionally biased region" description="Gly residues" evidence="2">
    <location>
        <begin position="176"/>
        <end position="192"/>
    </location>
</feature>
<protein>
    <recommendedName>
        <fullName evidence="5">Alanine and proline rich protein</fullName>
    </recommendedName>
</protein>
<dbReference type="Proteomes" id="UP000182227">
    <property type="component" value="Unassembled WGS sequence"/>
</dbReference>
<organism evidence="3 4">
    <name type="scientific">Mycolicibacterium conceptionense</name>
    <dbReference type="NCBI Taxonomy" id="451644"/>
    <lineage>
        <taxon>Bacteria</taxon>
        <taxon>Bacillati</taxon>
        <taxon>Actinomycetota</taxon>
        <taxon>Actinomycetes</taxon>
        <taxon>Mycobacteriales</taxon>
        <taxon>Mycobacteriaceae</taxon>
        <taxon>Mycolicibacterium</taxon>
    </lineage>
</organism>
<proteinExistence type="predicted"/>
<keyword evidence="1" id="KW-0175">Coiled coil</keyword>
<feature type="compositionally biased region" description="Low complexity" evidence="2">
    <location>
        <begin position="262"/>
        <end position="297"/>
    </location>
</feature>
<evidence type="ECO:0000313" key="3">
    <source>
        <dbReference type="EMBL" id="CQD03519.1"/>
    </source>
</evidence>
<evidence type="ECO:0000256" key="1">
    <source>
        <dbReference type="SAM" id="Coils"/>
    </source>
</evidence>
<dbReference type="AlphaFoldDB" id="A0A0U1CWZ2"/>
<evidence type="ECO:0000256" key="2">
    <source>
        <dbReference type="SAM" id="MobiDB-lite"/>
    </source>
</evidence>
<sequence>MVGPGAWPDIDESVFDERKEAHSKLKEAVALARASWDAVYAQIFNGLLIWVGGGASAAAAKADQHSKAMERLEKQLEEAIQWCAKAWSTTRLAKKAIADYVALKHKEITDLLNDAKQNGTDGDEAESAAQAIADQAYLANKQFLDSLATSLSGKTEAAESPPPGDHGAVPLDSGSGTSGSTGSGSSGSGGGQSPSASLMAGTAKEQKDSDDNSAAGGGEQAPAPVSGLGEQTDAAPAEPGPATGGGEQAPAPVSGLGEQSDPGPAAPGFVPPAAVQPAQGAKPPITPVSSTPSTPSVGGAPVPRVPQPVCRVADHRPPLRPVRLAPV</sequence>
<gene>
    <name evidence="3" type="ORF">BN970_00486</name>
</gene>
<reference evidence="3 4" key="1">
    <citation type="submission" date="2015-03" db="EMBL/GenBank/DDBJ databases">
        <authorList>
            <person name="Murphy D."/>
        </authorList>
    </citation>
    <scope>NUCLEOTIDE SEQUENCE [LARGE SCALE GENOMIC DNA]</scope>
    <source>
        <strain evidence="3 4">D16</strain>
    </source>
</reference>
<evidence type="ECO:0000313" key="4">
    <source>
        <dbReference type="Proteomes" id="UP000182227"/>
    </source>
</evidence>
<dbReference type="EMBL" id="CTEF01000001">
    <property type="protein sequence ID" value="CQD03519.1"/>
    <property type="molecule type" value="Genomic_DNA"/>
</dbReference>
<accession>A0A0U1CWZ2</accession>
<feature type="coiled-coil region" evidence="1">
    <location>
        <begin position="55"/>
        <end position="82"/>
    </location>
</feature>
<name>A0A0U1CWZ2_9MYCO</name>
<evidence type="ECO:0008006" key="5">
    <source>
        <dbReference type="Google" id="ProtNLM"/>
    </source>
</evidence>